<dbReference type="GO" id="GO:0018104">
    <property type="term" value="P:peptidoglycan-protein cross-linking"/>
    <property type="evidence" value="ECO:0007669"/>
    <property type="project" value="TreeGrafter"/>
</dbReference>
<evidence type="ECO:0000256" key="2">
    <source>
        <dbReference type="ARBA" id="ARBA00005992"/>
    </source>
</evidence>
<evidence type="ECO:0000259" key="9">
    <source>
        <dbReference type="PROSITE" id="PS52029"/>
    </source>
</evidence>
<dbReference type="EMBL" id="CP050292">
    <property type="protein sequence ID" value="QND73090.1"/>
    <property type="molecule type" value="Genomic_DNA"/>
</dbReference>
<dbReference type="GO" id="GO:0008360">
    <property type="term" value="P:regulation of cell shape"/>
    <property type="evidence" value="ECO:0007669"/>
    <property type="project" value="UniProtKB-UniRule"/>
</dbReference>
<keyword evidence="8" id="KW-0732">Signal</keyword>
<feature type="signal peptide" evidence="8">
    <location>
        <begin position="1"/>
        <end position="20"/>
    </location>
</feature>
<dbReference type="InterPro" id="IPR005490">
    <property type="entry name" value="LD_TPept_cat_dom"/>
</dbReference>
<keyword evidence="5 7" id="KW-0573">Peptidoglycan synthesis</keyword>
<feature type="active site" description="Proton donor/acceptor" evidence="7">
    <location>
        <position position="289"/>
    </location>
</feature>
<dbReference type="CDD" id="cd16913">
    <property type="entry name" value="YkuD_like"/>
    <property type="match status" value="1"/>
</dbReference>
<comment type="similarity">
    <text evidence="2">Belongs to the YkuD family.</text>
</comment>
<keyword evidence="4 7" id="KW-0133">Cell shape</keyword>
<dbReference type="UniPathway" id="UPA00219"/>
<evidence type="ECO:0000313" key="10">
    <source>
        <dbReference type="EMBL" id="QND73090.1"/>
    </source>
</evidence>
<dbReference type="InterPro" id="IPR038063">
    <property type="entry name" value="Transpep_catalytic_dom"/>
</dbReference>
<evidence type="ECO:0000256" key="8">
    <source>
        <dbReference type="SAM" id="SignalP"/>
    </source>
</evidence>
<dbReference type="Gene3D" id="2.40.440.10">
    <property type="entry name" value="L,D-transpeptidase catalytic domain-like"/>
    <property type="match status" value="1"/>
</dbReference>
<dbReference type="GO" id="GO:0016740">
    <property type="term" value="F:transferase activity"/>
    <property type="evidence" value="ECO:0007669"/>
    <property type="project" value="UniProtKB-KW"/>
</dbReference>
<dbReference type="PANTHER" id="PTHR30582">
    <property type="entry name" value="L,D-TRANSPEPTIDASE"/>
    <property type="match status" value="1"/>
</dbReference>
<dbReference type="InterPro" id="IPR050979">
    <property type="entry name" value="LD-transpeptidase"/>
</dbReference>
<dbReference type="Proteomes" id="UP000515291">
    <property type="component" value="Chromosome"/>
</dbReference>
<feature type="domain" description="L,D-TPase catalytic" evidence="9">
    <location>
        <begin position="196"/>
        <end position="329"/>
    </location>
</feature>
<dbReference type="InterPro" id="IPR036365">
    <property type="entry name" value="PGBD-like_sf"/>
</dbReference>
<accession>A0A7G6U258</accession>
<evidence type="ECO:0000256" key="3">
    <source>
        <dbReference type="ARBA" id="ARBA00022679"/>
    </source>
</evidence>
<keyword evidence="6 7" id="KW-0961">Cell wall biogenesis/degradation</keyword>
<reference evidence="11" key="1">
    <citation type="journal article" date="2020" name="Mol. Plant Microbe">
        <title>Rhizobial microsymbionts of the narrowly endemic Oxytropis species growing in Kamchatka are characterized by significant genetic diversity and possess a set of genes that are associated with T3SS and T6SS secretion systems and can affect the development of symbiosis.</title>
        <authorList>
            <person name="Safronova V."/>
            <person name="Guro P."/>
            <person name="Sazanova A."/>
            <person name="Kuznetsova I."/>
            <person name="Belimov A."/>
            <person name="Yakubov V."/>
            <person name="Chirak E."/>
            <person name="Afonin A."/>
            <person name="Gogolev Y."/>
            <person name="Andronov E."/>
            <person name="Tikhonovich I."/>
        </authorList>
    </citation>
    <scope>NUCLEOTIDE SEQUENCE [LARGE SCALE GENOMIC DNA]</scope>
    <source>
        <strain evidence="11">581</strain>
    </source>
</reference>
<gene>
    <name evidence="10" type="ORF">HB776_19180</name>
</gene>
<dbReference type="GO" id="GO:0005576">
    <property type="term" value="C:extracellular region"/>
    <property type="evidence" value="ECO:0007669"/>
    <property type="project" value="TreeGrafter"/>
</dbReference>
<proteinExistence type="inferred from homology"/>
<dbReference type="PROSITE" id="PS52029">
    <property type="entry name" value="LD_TPASE"/>
    <property type="match status" value="1"/>
</dbReference>
<evidence type="ECO:0000256" key="5">
    <source>
        <dbReference type="ARBA" id="ARBA00022984"/>
    </source>
</evidence>
<dbReference type="AlphaFoldDB" id="A0A7G6U258"/>
<dbReference type="GO" id="GO:0071555">
    <property type="term" value="P:cell wall organization"/>
    <property type="evidence" value="ECO:0007669"/>
    <property type="project" value="UniProtKB-UniRule"/>
</dbReference>
<protein>
    <submittedName>
        <fullName evidence="10">Murein L,D-transpeptidase</fullName>
    </submittedName>
</protein>
<dbReference type="Pfam" id="PF03734">
    <property type="entry name" value="YkuD"/>
    <property type="match status" value="1"/>
</dbReference>
<keyword evidence="3" id="KW-0808">Transferase</keyword>
<evidence type="ECO:0000256" key="6">
    <source>
        <dbReference type="ARBA" id="ARBA00023316"/>
    </source>
</evidence>
<dbReference type="RefSeq" id="WP_184511944.1">
    <property type="nucleotide sequence ID" value="NZ_CP050292.1"/>
</dbReference>
<evidence type="ECO:0000256" key="1">
    <source>
        <dbReference type="ARBA" id="ARBA00004752"/>
    </source>
</evidence>
<evidence type="ECO:0000256" key="7">
    <source>
        <dbReference type="PROSITE-ProRule" id="PRU01373"/>
    </source>
</evidence>
<name>A0A7G6U258_9BRAD</name>
<comment type="pathway">
    <text evidence="1 7">Cell wall biogenesis; peptidoglycan biosynthesis.</text>
</comment>
<dbReference type="Gene3D" id="1.10.101.10">
    <property type="entry name" value="PGBD-like superfamily/PGBD"/>
    <property type="match status" value="1"/>
</dbReference>
<dbReference type="PANTHER" id="PTHR30582:SF30">
    <property type="entry name" value="BLR4375 PROTEIN"/>
    <property type="match status" value="1"/>
</dbReference>
<dbReference type="SUPFAM" id="SSF141523">
    <property type="entry name" value="L,D-transpeptidase catalytic domain-like"/>
    <property type="match status" value="1"/>
</dbReference>
<dbReference type="SUPFAM" id="SSF47090">
    <property type="entry name" value="PGBD-like"/>
    <property type="match status" value="1"/>
</dbReference>
<evidence type="ECO:0000256" key="4">
    <source>
        <dbReference type="ARBA" id="ARBA00022960"/>
    </source>
</evidence>
<organism evidence="10 11">
    <name type="scientific">Tardiphaga robiniae</name>
    <dbReference type="NCBI Taxonomy" id="943830"/>
    <lineage>
        <taxon>Bacteria</taxon>
        <taxon>Pseudomonadati</taxon>
        <taxon>Pseudomonadota</taxon>
        <taxon>Alphaproteobacteria</taxon>
        <taxon>Hyphomicrobiales</taxon>
        <taxon>Nitrobacteraceae</taxon>
        <taxon>Tardiphaga</taxon>
    </lineage>
</organism>
<sequence>MRSLIVAVGLSLLAQGAALAKDSDKLPRAFNAETINAANFTGKLPPDEKLSPLAVKLQVLLDRAHFSPGEIDGMFGDNVEKALLAFAEANSLPSGKALTPEIWAKLQAGSSDPVMTDYVLTEKDVKGPFLDKLPVKMEEMKSLKKLDYTSAREALGERFHMSQDLLETLNPKAKFDKAGETITIVKLSDRKPDKVSRLEVDKARQTVKAFAKDGALLAFYPASVGSDEKPTPSGALKVTSVHANPVYRYDPKYKFKGVESSKPFTINGGPNNPVGAMWIGLSEKSYGIHGTSDPSRVSKSDSHGCVRLTNWDVERLGASVKKGVEVSFVDGKQAAK</sequence>
<dbReference type="InterPro" id="IPR036366">
    <property type="entry name" value="PGBDSf"/>
</dbReference>
<feature type="active site" description="Nucleophile" evidence="7">
    <location>
        <position position="305"/>
    </location>
</feature>
<feature type="chain" id="PRO_5028867872" evidence="8">
    <location>
        <begin position="21"/>
        <end position="336"/>
    </location>
</feature>
<dbReference type="GO" id="GO:0071972">
    <property type="term" value="F:peptidoglycan L,D-transpeptidase activity"/>
    <property type="evidence" value="ECO:0007669"/>
    <property type="project" value="TreeGrafter"/>
</dbReference>
<dbReference type="KEGG" id="trb:HB776_19180"/>
<evidence type="ECO:0000313" key="11">
    <source>
        <dbReference type="Proteomes" id="UP000515291"/>
    </source>
</evidence>